<evidence type="ECO:0000256" key="1">
    <source>
        <dbReference type="SAM" id="MobiDB-lite"/>
    </source>
</evidence>
<comment type="caution">
    <text evidence="2">The sequence shown here is derived from an EMBL/GenBank/DDBJ whole genome shotgun (WGS) entry which is preliminary data.</text>
</comment>
<proteinExistence type="predicted"/>
<evidence type="ECO:0000313" key="3">
    <source>
        <dbReference type="Proteomes" id="UP000266677"/>
    </source>
</evidence>
<name>A0A3A4KJP6_9NOCA</name>
<accession>A0A3A4KJP6</accession>
<keyword evidence="3" id="KW-1185">Reference proteome</keyword>
<reference evidence="2 3" key="1">
    <citation type="submission" date="2018-09" db="EMBL/GenBank/DDBJ databases">
        <title>YIM PH21274 draft genome.</title>
        <authorList>
            <person name="Miao C."/>
        </authorList>
    </citation>
    <scope>NUCLEOTIDE SEQUENCE [LARGE SCALE GENOMIC DNA]</scope>
    <source>
        <strain evidence="2 3">YIM PH 21724</strain>
    </source>
</reference>
<dbReference type="Proteomes" id="UP000266677">
    <property type="component" value="Unassembled WGS sequence"/>
</dbReference>
<organism evidence="2 3">
    <name type="scientific">Nocardia panacis</name>
    <dbReference type="NCBI Taxonomy" id="2340916"/>
    <lineage>
        <taxon>Bacteria</taxon>
        <taxon>Bacillati</taxon>
        <taxon>Actinomycetota</taxon>
        <taxon>Actinomycetes</taxon>
        <taxon>Mycobacteriales</taxon>
        <taxon>Nocardiaceae</taxon>
        <taxon>Nocardia</taxon>
    </lineage>
</organism>
<feature type="compositionally biased region" description="Polar residues" evidence="1">
    <location>
        <begin position="109"/>
        <end position="122"/>
    </location>
</feature>
<evidence type="ECO:0000313" key="2">
    <source>
        <dbReference type="EMBL" id="RJO75132.1"/>
    </source>
</evidence>
<dbReference type="OrthoDB" id="3994189at2"/>
<dbReference type="AlphaFoldDB" id="A0A3A4KJP6"/>
<feature type="region of interest" description="Disordered" evidence="1">
    <location>
        <begin position="81"/>
        <end position="169"/>
    </location>
</feature>
<sequence length="169" mass="17869">MSFFNIFTSAKTEAKSAQDSAQTLNRLIPGYRPESEGVDEELYDGLVKDPVRDPKIVKERSPEALTIVGSFLDSLFGQNQTVAESQRATSENPASTSGMASSVLGEVSHGTSSQGITVPSQIKDTDKPAMPPLPNVARPAKPDIPEAARPAMPDQPKPSAPAGGKQPNP</sequence>
<dbReference type="EMBL" id="QZFU01000019">
    <property type="protein sequence ID" value="RJO75132.1"/>
    <property type="molecule type" value="Genomic_DNA"/>
</dbReference>
<dbReference type="RefSeq" id="WP_120042006.1">
    <property type="nucleotide sequence ID" value="NZ_QZFU01000019.1"/>
</dbReference>
<feature type="compositionally biased region" description="Polar residues" evidence="1">
    <location>
        <begin position="81"/>
        <end position="100"/>
    </location>
</feature>
<protein>
    <submittedName>
        <fullName evidence="2">Uncharacterized protein</fullName>
    </submittedName>
</protein>
<gene>
    <name evidence="2" type="ORF">D5S18_17320</name>
</gene>